<evidence type="ECO:0000256" key="1">
    <source>
        <dbReference type="SAM" id="Coils"/>
    </source>
</evidence>
<dbReference type="Proteomes" id="UP000189956">
    <property type="component" value="Unassembled WGS sequence"/>
</dbReference>
<evidence type="ECO:0000313" key="2">
    <source>
        <dbReference type="EMBL" id="SJZ53237.1"/>
    </source>
</evidence>
<reference evidence="2 3" key="1">
    <citation type="submission" date="2017-02" db="EMBL/GenBank/DDBJ databases">
        <authorList>
            <person name="Peterson S.W."/>
        </authorList>
    </citation>
    <scope>NUCLEOTIDE SEQUENCE [LARGE SCALE GENOMIC DNA]</scope>
    <source>
        <strain evidence="2 3">ATCC 700135</strain>
    </source>
</reference>
<dbReference type="EMBL" id="FUWL01000007">
    <property type="protein sequence ID" value="SJZ53237.1"/>
    <property type="molecule type" value="Genomic_DNA"/>
</dbReference>
<dbReference type="InterPro" id="IPR025586">
    <property type="entry name" value="PcfJ"/>
</dbReference>
<gene>
    <name evidence="2" type="ORF">SAMN02745205_01120</name>
</gene>
<dbReference type="Pfam" id="PF14284">
    <property type="entry name" value="PcfJ"/>
    <property type="match status" value="1"/>
</dbReference>
<name>A0A1T4LF89_PORCN</name>
<protein>
    <submittedName>
        <fullName evidence="2">PcfJ-like protein</fullName>
    </submittedName>
</protein>
<organism evidence="2 3">
    <name type="scientific">Porphyromonas cangingivalis</name>
    <dbReference type="NCBI Taxonomy" id="36874"/>
    <lineage>
        <taxon>Bacteria</taxon>
        <taxon>Pseudomonadati</taxon>
        <taxon>Bacteroidota</taxon>
        <taxon>Bacteroidia</taxon>
        <taxon>Bacteroidales</taxon>
        <taxon>Porphyromonadaceae</taxon>
        <taxon>Porphyromonas</taxon>
    </lineage>
</organism>
<accession>A0A1T4LF89</accession>
<keyword evidence="1" id="KW-0175">Coiled coil</keyword>
<sequence length="424" mass="50144">MKPRNKFEKAVLAESKNLRPITKTQCKWAFRGCIDHFAYRLPKGRTTCMDCGHSWTMEKSKYTCTCPHCRARLQVKETFERKIRQKQYFTILTTCGEYQVLRMFLLSVEMEKGCKASSYLFEIGQYWWNAQGRKTIIAIQRVLGRYIDTFSYCSPMAIRNDNEAYRHISYSPIYPKFKVTEALHRNGFRDDFHDIEPTVLIPALLSDSRAETLMKAGRTEHLKYFLNNSRTFDACWQSYKVATRNGYNIEDISIWCDYVDMLRRLGKDIHSPKYVCPTDLHREHDLRQNELRRQREKEEKEKRRKKTIEDEKRFHELKSKFFGISFTDGTIRVHVLESVREFLDEGVAMHHCVFDNAYYLKENSLILSATIEGRRIETIEVNLDTLKVVQSRGVCNKNTEYHDQIVSLVNANRKLIRQRMRATA</sequence>
<proteinExistence type="predicted"/>
<dbReference type="AlphaFoldDB" id="A0A1T4LF89"/>
<feature type="coiled-coil region" evidence="1">
    <location>
        <begin position="281"/>
        <end position="311"/>
    </location>
</feature>
<dbReference type="RefSeq" id="WP_078735725.1">
    <property type="nucleotide sequence ID" value="NZ_FUWL01000007.1"/>
</dbReference>
<evidence type="ECO:0000313" key="3">
    <source>
        <dbReference type="Proteomes" id="UP000189956"/>
    </source>
</evidence>